<dbReference type="PANTHER" id="PTHR33373:SF34">
    <property type="entry name" value="DUF4050 DOMAIN-CONTAINING PROTEIN"/>
    <property type="match status" value="1"/>
</dbReference>
<sequence>MKTAIDEITTSTKALAVDENCGNSSSDHDNQSTASSNNEFINTGLHRWESIRSAWLASCGKPSTPKHAQNIDVDEVIDLIVSNRWRQTLPPPPENNKGGGQYSSTSSLDTARSATRRRDEACFERPVGLPMMVDVLVDLWEAEGLDI</sequence>
<gene>
    <name evidence="3" type="ORF">ACHAWO_008566</name>
</gene>
<proteinExistence type="predicted"/>
<keyword evidence="4" id="KW-1185">Reference proteome</keyword>
<name>A0ABD3PK14_9STRA</name>
<accession>A0ABD3PK14</accession>
<feature type="region of interest" description="Disordered" evidence="1">
    <location>
        <begin position="84"/>
        <end position="117"/>
    </location>
</feature>
<dbReference type="InterPro" id="IPR025124">
    <property type="entry name" value="Gag1-like_clamp"/>
</dbReference>
<evidence type="ECO:0000313" key="3">
    <source>
        <dbReference type="EMBL" id="KAL3788337.1"/>
    </source>
</evidence>
<evidence type="ECO:0000256" key="1">
    <source>
        <dbReference type="SAM" id="MobiDB-lite"/>
    </source>
</evidence>
<feature type="region of interest" description="Disordered" evidence="1">
    <location>
        <begin position="19"/>
        <end position="38"/>
    </location>
</feature>
<evidence type="ECO:0000313" key="4">
    <source>
        <dbReference type="Proteomes" id="UP001530400"/>
    </source>
</evidence>
<reference evidence="3 4" key="1">
    <citation type="submission" date="2024-10" db="EMBL/GenBank/DDBJ databases">
        <title>Updated reference genomes for cyclostephanoid diatoms.</title>
        <authorList>
            <person name="Roberts W.R."/>
            <person name="Alverson A.J."/>
        </authorList>
    </citation>
    <scope>NUCLEOTIDE SEQUENCE [LARGE SCALE GENOMIC DNA]</scope>
    <source>
        <strain evidence="3 4">AJA010-31</strain>
    </source>
</reference>
<dbReference type="Pfam" id="PF13259">
    <property type="entry name" value="clamp_Gag1-like"/>
    <property type="match status" value="1"/>
</dbReference>
<organism evidence="3 4">
    <name type="scientific">Cyclotella atomus</name>
    <dbReference type="NCBI Taxonomy" id="382360"/>
    <lineage>
        <taxon>Eukaryota</taxon>
        <taxon>Sar</taxon>
        <taxon>Stramenopiles</taxon>
        <taxon>Ochrophyta</taxon>
        <taxon>Bacillariophyta</taxon>
        <taxon>Coscinodiscophyceae</taxon>
        <taxon>Thalassiosirophycidae</taxon>
        <taxon>Stephanodiscales</taxon>
        <taxon>Stephanodiscaceae</taxon>
        <taxon>Cyclotella</taxon>
    </lineage>
</organism>
<dbReference type="AlphaFoldDB" id="A0ABD3PK14"/>
<evidence type="ECO:0000259" key="2">
    <source>
        <dbReference type="Pfam" id="PF13259"/>
    </source>
</evidence>
<feature type="compositionally biased region" description="Polar residues" evidence="1">
    <location>
        <begin position="21"/>
        <end position="38"/>
    </location>
</feature>
<comment type="caution">
    <text evidence="3">The sequence shown here is derived from an EMBL/GenBank/DDBJ whole genome shotgun (WGS) entry which is preliminary data.</text>
</comment>
<feature type="domain" description="Gag1-like clamp" evidence="2">
    <location>
        <begin position="25"/>
        <end position="71"/>
    </location>
</feature>
<dbReference type="Proteomes" id="UP001530400">
    <property type="component" value="Unassembled WGS sequence"/>
</dbReference>
<protein>
    <recommendedName>
        <fullName evidence="2">Gag1-like clamp domain-containing protein</fullName>
    </recommendedName>
</protein>
<dbReference type="PANTHER" id="PTHR33373">
    <property type="entry name" value="OS07G0479600 PROTEIN"/>
    <property type="match status" value="1"/>
</dbReference>
<dbReference type="EMBL" id="JALLPJ020000570">
    <property type="protein sequence ID" value="KAL3788337.1"/>
    <property type="molecule type" value="Genomic_DNA"/>
</dbReference>
<feature type="compositionally biased region" description="Polar residues" evidence="1">
    <location>
        <begin position="102"/>
        <end position="113"/>
    </location>
</feature>